<accession>A0AAV9GNJ7</accession>
<keyword evidence="2" id="KW-1185">Reference proteome</keyword>
<organism evidence="1 2">
    <name type="scientific">Podospora aff. communis PSN243</name>
    <dbReference type="NCBI Taxonomy" id="3040156"/>
    <lineage>
        <taxon>Eukaryota</taxon>
        <taxon>Fungi</taxon>
        <taxon>Dikarya</taxon>
        <taxon>Ascomycota</taxon>
        <taxon>Pezizomycotina</taxon>
        <taxon>Sordariomycetes</taxon>
        <taxon>Sordariomycetidae</taxon>
        <taxon>Sordariales</taxon>
        <taxon>Podosporaceae</taxon>
        <taxon>Podospora</taxon>
    </lineage>
</organism>
<reference evidence="1" key="2">
    <citation type="submission" date="2023-05" db="EMBL/GenBank/DDBJ databases">
        <authorList>
            <consortium name="Lawrence Berkeley National Laboratory"/>
            <person name="Steindorff A."/>
            <person name="Hensen N."/>
            <person name="Bonometti L."/>
            <person name="Westerberg I."/>
            <person name="Brannstrom I.O."/>
            <person name="Guillou S."/>
            <person name="Cros-Aarteil S."/>
            <person name="Calhoun S."/>
            <person name="Haridas S."/>
            <person name="Kuo A."/>
            <person name="Mondo S."/>
            <person name="Pangilinan J."/>
            <person name="Riley R."/>
            <person name="Labutti K."/>
            <person name="Andreopoulos B."/>
            <person name="Lipzen A."/>
            <person name="Chen C."/>
            <person name="Yanf M."/>
            <person name="Daum C."/>
            <person name="Ng V."/>
            <person name="Clum A."/>
            <person name="Ohm R."/>
            <person name="Martin F."/>
            <person name="Silar P."/>
            <person name="Natvig D."/>
            <person name="Lalanne C."/>
            <person name="Gautier V."/>
            <person name="Ament-Velasquez S.L."/>
            <person name="Kruys A."/>
            <person name="Hutchinson M.I."/>
            <person name="Powell A.J."/>
            <person name="Barry K."/>
            <person name="Miller A.N."/>
            <person name="Grigoriev I.V."/>
            <person name="Debuchy R."/>
            <person name="Gladieux P."/>
            <person name="Thoren M.H."/>
            <person name="Johannesson H."/>
        </authorList>
    </citation>
    <scope>NUCLEOTIDE SEQUENCE</scope>
    <source>
        <strain evidence="1">PSN243</strain>
    </source>
</reference>
<evidence type="ECO:0000313" key="1">
    <source>
        <dbReference type="EMBL" id="KAK4449777.1"/>
    </source>
</evidence>
<name>A0AAV9GNJ7_9PEZI</name>
<dbReference type="AlphaFoldDB" id="A0AAV9GNJ7"/>
<comment type="caution">
    <text evidence="1">The sequence shown here is derived from an EMBL/GenBank/DDBJ whole genome shotgun (WGS) entry which is preliminary data.</text>
</comment>
<gene>
    <name evidence="1" type="ORF">QBC34DRAFT_462297</name>
</gene>
<protein>
    <submittedName>
        <fullName evidence="1">Uncharacterized protein</fullName>
    </submittedName>
</protein>
<sequence length="315" mass="37070">MSSGTKSDILPRWGDLPAEQYLLNNWDASAQEEASDQRRRLIRQFLALETIPYDPKFRVPTEEEVRTILEPWRPQRWRFAAAKIHRERYDNSIWLRTYDPEDEEIGNKKIVEWIAVDKNWDPNFQDWDLPWRILDDPAVFSFGDEWQRVFDVIPELATTDSGDRSFSPHSYPDELAEERLKLRECVAEQEGLEARIQAAQYSLPAIELQYHAVASFLVVVDKEAWEQNRFKLFWLDAHGNVVRESTVAPERVAEIRVHWSRQMFYDNEHWLGRGEEEAARNEDSYLPEPGSKLGDKYRATGKMGRLLYAVDDLLQ</sequence>
<reference evidence="1" key="1">
    <citation type="journal article" date="2023" name="Mol. Phylogenet. Evol.">
        <title>Genome-scale phylogeny and comparative genomics of the fungal order Sordariales.</title>
        <authorList>
            <person name="Hensen N."/>
            <person name="Bonometti L."/>
            <person name="Westerberg I."/>
            <person name="Brannstrom I.O."/>
            <person name="Guillou S."/>
            <person name="Cros-Aarteil S."/>
            <person name="Calhoun S."/>
            <person name="Haridas S."/>
            <person name="Kuo A."/>
            <person name="Mondo S."/>
            <person name="Pangilinan J."/>
            <person name="Riley R."/>
            <person name="LaButti K."/>
            <person name="Andreopoulos B."/>
            <person name="Lipzen A."/>
            <person name="Chen C."/>
            <person name="Yan M."/>
            <person name="Daum C."/>
            <person name="Ng V."/>
            <person name="Clum A."/>
            <person name="Steindorff A."/>
            <person name="Ohm R.A."/>
            <person name="Martin F."/>
            <person name="Silar P."/>
            <person name="Natvig D.O."/>
            <person name="Lalanne C."/>
            <person name="Gautier V."/>
            <person name="Ament-Velasquez S.L."/>
            <person name="Kruys A."/>
            <person name="Hutchinson M.I."/>
            <person name="Powell A.J."/>
            <person name="Barry K."/>
            <person name="Miller A.N."/>
            <person name="Grigoriev I.V."/>
            <person name="Debuchy R."/>
            <person name="Gladieux P."/>
            <person name="Hiltunen Thoren M."/>
            <person name="Johannesson H."/>
        </authorList>
    </citation>
    <scope>NUCLEOTIDE SEQUENCE</scope>
    <source>
        <strain evidence="1">PSN243</strain>
    </source>
</reference>
<proteinExistence type="predicted"/>
<dbReference type="EMBL" id="MU865935">
    <property type="protein sequence ID" value="KAK4449777.1"/>
    <property type="molecule type" value="Genomic_DNA"/>
</dbReference>
<dbReference type="Proteomes" id="UP001321760">
    <property type="component" value="Unassembled WGS sequence"/>
</dbReference>
<evidence type="ECO:0000313" key="2">
    <source>
        <dbReference type="Proteomes" id="UP001321760"/>
    </source>
</evidence>